<evidence type="ECO:0000313" key="3">
    <source>
        <dbReference type="Proteomes" id="UP000009375"/>
    </source>
</evidence>
<dbReference type="EMBL" id="GG730042">
    <property type="protein sequence ID" value="EEZ93102.1"/>
    <property type="molecule type" value="Genomic_DNA"/>
</dbReference>
<accession>D2EEZ6</accession>
<gene>
    <name evidence="2" type="ORF">BJBARM4_0300</name>
</gene>
<evidence type="ECO:0000313" key="2">
    <source>
        <dbReference type="EMBL" id="EEZ93102.1"/>
    </source>
</evidence>
<reference evidence="2 3" key="1">
    <citation type="journal article" date="2010" name="Proc. Natl. Acad. Sci. U.S.A.">
        <title>Enigmatic, ultrasmall, uncultivated Archaea.</title>
        <authorList>
            <person name="Baker B.J."/>
            <person name="Comolli L.R."/>
            <person name="Dick G.J."/>
            <person name="Hauser L.J."/>
            <person name="Hyatt D."/>
            <person name="Dill B.D."/>
            <person name="Land M.L."/>
            <person name="Verberkmoes N.C."/>
            <person name="Hettich R.L."/>
            <person name="Banfield J.F."/>
        </authorList>
    </citation>
    <scope>NUCLEOTIDE SEQUENCE [LARGE SCALE GENOMIC DNA]</scope>
</reference>
<name>D2EEZ6_PARA4</name>
<keyword evidence="1" id="KW-0472">Membrane</keyword>
<dbReference type="AlphaFoldDB" id="D2EEZ6"/>
<proteinExistence type="predicted"/>
<dbReference type="Proteomes" id="UP000009375">
    <property type="component" value="Unassembled WGS sequence"/>
</dbReference>
<organism evidence="2 3">
    <name type="scientific">Candidatus Parvarchaeum acidiphilum ARMAN-4</name>
    <dbReference type="NCBI Taxonomy" id="662760"/>
    <lineage>
        <taxon>Archaea</taxon>
        <taxon>Candidatus Parvarchaeota</taxon>
        <taxon>Candidatus Parvarchaeum</taxon>
    </lineage>
</organism>
<keyword evidence="1" id="KW-0812">Transmembrane</keyword>
<sequence length="302" mass="34647">MKINMFKSMILVIVILLFLSMVGKSAAMPYSQVEIYSNVTQTSNFYSYSTVNYTLTLYNSSSSNFNLSLPSNIKNLTSLNNLKVYPSTDCHTFSVLNSCILVEVENVKNGVPITLHYDYYQNYRSVNGPFNSTIYFLPSSFTRSLTVKMLLPSKAYIPTGAYDVPTSIITPIGNHFQVSWSLINQSYPNITGYYIDLPFEIEYNLKLVSKKPSNTNYYLDYIIPIIIFYVVIMGWYFYHKKPKKSPLKKTKKRENKKFAINLLNHDAKLVLSAVDRKGFTYQADIIKKTGFSKIKVSKIYQS</sequence>
<feature type="transmembrane region" description="Helical" evidence="1">
    <location>
        <begin position="218"/>
        <end position="238"/>
    </location>
</feature>
<protein>
    <submittedName>
        <fullName evidence="2">Uncharacterized protein</fullName>
    </submittedName>
</protein>
<keyword evidence="1" id="KW-1133">Transmembrane helix</keyword>
<evidence type="ECO:0000256" key="1">
    <source>
        <dbReference type="SAM" id="Phobius"/>
    </source>
</evidence>